<proteinExistence type="predicted"/>
<dbReference type="Proteomes" id="UP000245081">
    <property type="component" value="Unassembled WGS sequence"/>
</dbReference>
<dbReference type="EMBL" id="BDOQ01000007">
    <property type="protein sequence ID" value="GBG14310.1"/>
    <property type="molecule type" value="Genomic_DNA"/>
</dbReference>
<organism evidence="1 2">
    <name type="scientific">Novimethylophilus kurashikiensis</name>
    <dbReference type="NCBI Taxonomy" id="1825523"/>
    <lineage>
        <taxon>Bacteria</taxon>
        <taxon>Pseudomonadati</taxon>
        <taxon>Pseudomonadota</taxon>
        <taxon>Betaproteobacteria</taxon>
        <taxon>Nitrosomonadales</taxon>
        <taxon>Methylophilaceae</taxon>
        <taxon>Novimethylophilus</taxon>
    </lineage>
</organism>
<evidence type="ECO:0000313" key="2">
    <source>
        <dbReference type="Proteomes" id="UP000245081"/>
    </source>
</evidence>
<sequence length="176" mass="20191">MRIFYDTEFTSLSAAAELISAGFVTEHGQEFYIEFDGIAKSECSDFVLEIVYPMLRAPGVIVSSPLMAAQHIIDWLAAQAAYVRLVSDNNYDSYLMSKLFHKLLDYKSKIEGYRQEVSPNLNIKYEHLGFPDYVAAKEFKRACEDYFLDHPDCQHHALHDARSLKHGVMRSEGYYS</sequence>
<dbReference type="GO" id="GO:0003676">
    <property type="term" value="F:nucleic acid binding"/>
    <property type="evidence" value="ECO:0007669"/>
    <property type="project" value="InterPro"/>
</dbReference>
<evidence type="ECO:0000313" key="1">
    <source>
        <dbReference type="EMBL" id="GBG14310.1"/>
    </source>
</evidence>
<name>A0A2R5F7U2_9PROT</name>
<reference evidence="1 2" key="1">
    <citation type="journal article" date="2018" name="Environ. Microbiol.">
        <title>Isolation and genomic characterization of Novimethylophilus kurashikiensis gen. nov. sp. nov., a new lanthanide-dependent methylotrophic species of Methylophilaceae.</title>
        <authorList>
            <person name="Lv H."/>
            <person name="Sahin N."/>
            <person name="Tani A."/>
        </authorList>
    </citation>
    <scope>NUCLEOTIDE SEQUENCE [LARGE SCALE GENOMIC DNA]</scope>
    <source>
        <strain evidence="1 2">La2-4</strain>
    </source>
</reference>
<gene>
    <name evidence="1" type="ORF">NMK_1906</name>
</gene>
<dbReference type="InterPro" id="IPR036397">
    <property type="entry name" value="RNaseH_sf"/>
</dbReference>
<accession>A0A2R5F7U2</accession>
<dbReference type="Gene3D" id="3.30.420.10">
    <property type="entry name" value="Ribonuclease H-like superfamily/Ribonuclease H"/>
    <property type="match status" value="1"/>
</dbReference>
<comment type="caution">
    <text evidence="1">The sequence shown here is derived from an EMBL/GenBank/DDBJ whole genome shotgun (WGS) entry which is preliminary data.</text>
</comment>
<dbReference type="AlphaFoldDB" id="A0A2R5F7U2"/>
<keyword evidence="2" id="KW-1185">Reference proteome</keyword>
<dbReference type="OrthoDB" id="6482216at2"/>
<dbReference type="RefSeq" id="WP_109015507.1">
    <property type="nucleotide sequence ID" value="NZ_BDOQ01000007.1"/>
</dbReference>
<protein>
    <submittedName>
        <fullName evidence="1">Fis family transcriptional regulator</fullName>
    </submittedName>
</protein>